<dbReference type="InterPro" id="IPR003699">
    <property type="entry name" value="QueA"/>
</dbReference>
<evidence type="ECO:0000256" key="5">
    <source>
        <dbReference type="HAMAP-Rule" id="MF_00113"/>
    </source>
</evidence>
<keyword evidence="6" id="KW-0472">Membrane</keyword>
<proteinExistence type="inferred from homology"/>
<keyword evidence="1 5" id="KW-0963">Cytoplasm</keyword>
<keyword evidence="6" id="KW-0812">Transmembrane</keyword>
<dbReference type="RefSeq" id="WP_322498669.1">
    <property type="nucleotide sequence ID" value="NZ_JARGYU010000002.1"/>
</dbReference>
<dbReference type="HAMAP" id="MF_00113">
    <property type="entry name" value="QueA"/>
    <property type="match status" value="1"/>
</dbReference>
<keyword evidence="4 5" id="KW-0671">Queuosine biosynthesis</keyword>
<evidence type="ECO:0000256" key="2">
    <source>
        <dbReference type="ARBA" id="ARBA00022679"/>
    </source>
</evidence>
<name>A0AAE4VKJ9_9RICK</name>
<organism evidence="7 8">
    <name type="scientific">Lyticum sinuosum</name>
    <dbReference type="NCBI Taxonomy" id="1332059"/>
    <lineage>
        <taxon>Bacteria</taxon>
        <taxon>Pseudomonadati</taxon>
        <taxon>Pseudomonadota</taxon>
        <taxon>Alphaproteobacteria</taxon>
        <taxon>Rickettsiales</taxon>
        <taxon>Lyticum</taxon>
    </lineage>
</organism>
<dbReference type="EMBL" id="JARGYU010000002">
    <property type="protein sequence ID" value="MDZ5761240.1"/>
    <property type="molecule type" value="Genomic_DNA"/>
</dbReference>
<dbReference type="AlphaFoldDB" id="A0AAE4VKJ9"/>
<dbReference type="SUPFAM" id="SSF111337">
    <property type="entry name" value="QueA-like"/>
    <property type="match status" value="2"/>
</dbReference>
<evidence type="ECO:0000256" key="4">
    <source>
        <dbReference type="ARBA" id="ARBA00022785"/>
    </source>
</evidence>
<accession>A0AAE4VKJ9</accession>
<keyword evidence="2 5" id="KW-0808">Transferase</keyword>
<sequence>MTDTINLSKLENFKFDIPKELIASSPILPRDASRLLVIDDNADHYQDSKFKDITKFLYPGDIMIFNDTKVIPAALFGIKVSKHFKKNVDINIIEYLNSENNFSYWKCLIKGKKLIPGDKILILKKIHRDKINKECNISNKNNFLSNLKYNIEDIKNIEDIEDILHKKINSTNEKVEYIEFQPDYKFIYTILRLVNKEDDFIWIVKFEHSKINMLNKILPFFGEMPLPPYMRRSGEYNDKFSYQTVYAEKEGSVAGHTAGLHFTNELLDDIKRMGVEIHKITLHIGAGTFLPIKTDNISDHKMHEEVYSIDQETVNAIKKAKKNKQRIIAVGTTSMRALESAATNHWKLEQLNLSNMFPINTSKTSIFIRPGYKFLICDVLVTNFHMPCSSLFILVCAFGGYKKMMEAYQFAIKNKYRFFSYGDASIIFKKI</sequence>
<dbReference type="GO" id="GO:0051075">
    <property type="term" value="F:S-adenosylmethionine:tRNA ribosyltransferase-isomerase activity"/>
    <property type="evidence" value="ECO:0007669"/>
    <property type="project" value="UniProtKB-EC"/>
</dbReference>
<dbReference type="GO" id="GO:0008616">
    <property type="term" value="P:tRNA queuosine(34) biosynthetic process"/>
    <property type="evidence" value="ECO:0007669"/>
    <property type="project" value="UniProtKB-UniRule"/>
</dbReference>
<reference evidence="7" key="1">
    <citation type="submission" date="2023-02" db="EMBL/GenBank/DDBJ databases">
        <title>Host association and intracellularity evolved multiple times independently in the Rickettsiales.</title>
        <authorList>
            <person name="Castelli M."/>
            <person name="Nardi T."/>
            <person name="Gammuto L."/>
            <person name="Bellinzona G."/>
            <person name="Sabaneyeva E."/>
            <person name="Potekhin A."/>
            <person name="Serra V."/>
            <person name="Petroni G."/>
            <person name="Sassera D."/>
        </authorList>
    </citation>
    <scope>NUCLEOTIDE SEQUENCE</scope>
    <source>
        <strain evidence="7">USBL-36I1</strain>
    </source>
</reference>
<dbReference type="InterPro" id="IPR036100">
    <property type="entry name" value="QueA_sf"/>
</dbReference>
<dbReference type="Gene3D" id="3.40.1780.10">
    <property type="entry name" value="QueA-like"/>
    <property type="match status" value="2"/>
</dbReference>
<keyword evidence="8" id="KW-1185">Reference proteome</keyword>
<comment type="catalytic activity">
    <reaction evidence="5">
        <text>7-aminomethyl-7-carbaguanosine(34) in tRNA + S-adenosyl-L-methionine = epoxyqueuosine(34) in tRNA + adenine + L-methionine + 2 H(+)</text>
        <dbReference type="Rhea" id="RHEA:32155"/>
        <dbReference type="Rhea" id="RHEA-COMP:10342"/>
        <dbReference type="Rhea" id="RHEA-COMP:18582"/>
        <dbReference type="ChEBI" id="CHEBI:15378"/>
        <dbReference type="ChEBI" id="CHEBI:16708"/>
        <dbReference type="ChEBI" id="CHEBI:57844"/>
        <dbReference type="ChEBI" id="CHEBI:59789"/>
        <dbReference type="ChEBI" id="CHEBI:82833"/>
        <dbReference type="ChEBI" id="CHEBI:194443"/>
        <dbReference type="EC" id="2.4.99.17"/>
    </reaction>
</comment>
<dbReference type="Proteomes" id="UP001289135">
    <property type="component" value="Unassembled WGS sequence"/>
</dbReference>
<dbReference type="PANTHER" id="PTHR30307">
    <property type="entry name" value="S-ADENOSYLMETHIONINE:TRNA RIBOSYLTRANSFERASE-ISOMERASE"/>
    <property type="match status" value="1"/>
</dbReference>
<comment type="subcellular location">
    <subcellularLocation>
        <location evidence="5">Cytoplasm</location>
    </subcellularLocation>
</comment>
<keyword evidence="3 5" id="KW-0949">S-adenosyl-L-methionine</keyword>
<comment type="subunit">
    <text evidence="5">Monomer.</text>
</comment>
<dbReference type="GO" id="GO:0005737">
    <property type="term" value="C:cytoplasm"/>
    <property type="evidence" value="ECO:0007669"/>
    <property type="project" value="UniProtKB-SubCell"/>
</dbReference>
<evidence type="ECO:0000313" key="7">
    <source>
        <dbReference type="EMBL" id="MDZ5761240.1"/>
    </source>
</evidence>
<feature type="transmembrane region" description="Helical" evidence="6">
    <location>
        <begin position="384"/>
        <end position="401"/>
    </location>
</feature>
<evidence type="ECO:0000256" key="1">
    <source>
        <dbReference type="ARBA" id="ARBA00022490"/>
    </source>
</evidence>
<comment type="pathway">
    <text evidence="5">tRNA modification; tRNA-queuosine biosynthesis.</text>
</comment>
<keyword evidence="6" id="KW-1133">Transmembrane helix</keyword>
<dbReference type="InterPro" id="IPR042118">
    <property type="entry name" value="QueA_dom1"/>
</dbReference>
<dbReference type="PANTHER" id="PTHR30307:SF0">
    <property type="entry name" value="S-ADENOSYLMETHIONINE:TRNA RIBOSYLTRANSFERASE-ISOMERASE"/>
    <property type="match status" value="1"/>
</dbReference>
<dbReference type="Pfam" id="PF02547">
    <property type="entry name" value="Queuosine_synth"/>
    <property type="match status" value="1"/>
</dbReference>
<comment type="function">
    <text evidence="5">Transfers and isomerizes the ribose moiety from AdoMet to the 7-aminomethyl group of 7-deazaguanine (preQ1-tRNA) to give epoxyqueuosine (oQ-tRNA).</text>
</comment>
<dbReference type="NCBIfam" id="TIGR00113">
    <property type="entry name" value="queA"/>
    <property type="match status" value="1"/>
</dbReference>
<comment type="caution">
    <text evidence="7">The sequence shown here is derived from an EMBL/GenBank/DDBJ whole genome shotgun (WGS) entry which is preliminary data.</text>
</comment>
<evidence type="ECO:0000313" key="8">
    <source>
        <dbReference type="Proteomes" id="UP001289135"/>
    </source>
</evidence>
<protein>
    <recommendedName>
        <fullName evidence="5">S-adenosylmethionine:tRNA ribosyltransferase-isomerase</fullName>
        <ecNumber evidence="5">2.4.99.17</ecNumber>
    </recommendedName>
    <alternativeName>
        <fullName evidence="5">Queuosine biosynthesis protein QueA</fullName>
    </alternativeName>
</protein>
<comment type="similarity">
    <text evidence="5">Belongs to the QueA family.</text>
</comment>
<dbReference type="EC" id="2.4.99.17" evidence="5"/>
<evidence type="ECO:0000256" key="6">
    <source>
        <dbReference type="SAM" id="Phobius"/>
    </source>
</evidence>
<evidence type="ECO:0000256" key="3">
    <source>
        <dbReference type="ARBA" id="ARBA00022691"/>
    </source>
</evidence>
<gene>
    <name evidence="5" type="primary">queA</name>
    <name evidence="7" type="ORF">Lyticum_00409</name>
</gene>